<dbReference type="InterPro" id="IPR018028">
    <property type="entry name" value="Catalase"/>
</dbReference>
<keyword evidence="2 7" id="KW-0575">Peroxidase</keyword>
<evidence type="ECO:0000256" key="3">
    <source>
        <dbReference type="ARBA" id="ARBA00022617"/>
    </source>
</evidence>
<proteinExistence type="inferred from homology"/>
<dbReference type="EMBL" id="CP028490">
    <property type="protein sequence ID" value="AVX23982.1"/>
    <property type="molecule type" value="Genomic_DNA"/>
</dbReference>
<dbReference type="AlphaFoldDB" id="A0A0P9ICU7"/>
<dbReference type="InterPro" id="IPR011614">
    <property type="entry name" value="Catalase_core"/>
</dbReference>
<dbReference type="GO" id="GO:0042542">
    <property type="term" value="P:response to hydrogen peroxide"/>
    <property type="evidence" value="ECO:0007669"/>
    <property type="project" value="TreeGrafter"/>
</dbReference>
<evidence type="ECO:0000256" key="1">
    <source>
        <dbReference type="ARBA" id="ARBA00005329"/>
    </source>
</evidence>
<protein>
    <recommendedName>
        <fullName evidence="7">Catalase-related peroxidase</fullName>
        <ecNumber evidence="7">1.11.1.-</ecNumber>
    </recommendedName>
</protein>
<dbReference type="GO" id="GO:0005737">
    <property type="term" value="C:cytoplasm"/>
    <property type="evidence" value="ECO:0007669"/>
    <property type="project" value="TreeGrafter"/>
</dbReference>
<evidence type="ECO:0000313" key="9">
    <source>
        <dbReference type="Proteomes" id="UP000240475"/>
    </source>
</evidence>
<gene>
    <name evidence="8" type="ORF">DA456_11545</name>
</gene>
<keyword evidence="5 7" id="KW-0560">Oxidoreductase</keyword>
<dbReference type="GO" id="GO:0042744">
    <property type="term" value="P:hydrogen peroxide catabolic process"/>
    <property type="evidence" value="ECO:0007669"/>
    <property type="project" value="TreeGrafter"/>
</dbReference>
<reference evidence="8 9" key="1">
    <citation type="submission" date="2018-04" db="EMBL/GenBank/DDBJ databases">
        <authorList>
            <person name="Cha J.-S."/>
        </authorList>
    </citation>
    <scope>NUCLEOTIDE SEQUENCE [LARGE SCALE GENOMIC DNA]</scope>
    <source>
        <strain evidence="8 9">LMG5095</strain>
    </source>
</reference>
<evidence type="ECO:0000313" key="8">
    <source>
        <dbReference type="EMBL" id="AVX23982.1"/>
    </source>
</evidence>
<evidence type="ECO:0000256" key="5">
    <source>
        <dbReference type="ARBA" id="ARBA00023002"/>
    </source>
</evidence>
<evidence type="ECO:0000256" key="2">
    <source>
        <dbReference type="ARBA" id="ARBA00022559"/>
    </source>
</evidence>
<keyword evidence="4 7" id="KW-0479">Metal-binding</keyword>
<dbReference type="PANTHER" id="PTHR11465:SF9">
    <property type="entry name" value="CATALASE"/>
    <property type="match status" value="1"/>
</dbReference>
<dbReference type="GO" id="GO:0020037">
    <property type="term" value="F:heme binding"/>
    <property type="evidence" value="ECO:0007669"/>
    <property type="project" value="InterPro"/>
</dbReference>
<dbReference type="Proteomes" id="UP000240475">
    <property type="component" value="Chromosome"/>
</dbReference>
<dbReference type="SMART" id="SM01060">
    <property type="entry name" value="Catalase"/>
    <property type="match status" value="1"/>
</dbReference>
<dbReference type="Gene3D" id="1.20.1280.120">
    <property type="match status" value="1"/>
</dbReference>
<dbReference type="InterPro" id="IPR020835">
    <property type="entry name" value="Catalase_sf"/>
</dbReference>
<dbReference type="SUPFAM" id="SSF56634">
    <property type="entry name" value="Heme-dependent catalase-like"/>
    <property type="match status" value="1"/>
</dbReference>
<dbReference type="GO" id="GO:0004096">
    <property type="term" value="F:catalase activity"/>
    <property type="evidence" value="ECO:0007669"/>
    <property type="project" value="InterPro"/>
</dbReference>
<evidence type="ECO:0000256" key="6">
    <source>
        <dbReference type="ARBA" id="ARBA00023004"/>
    </source>
</evidence>
<dbReference type="EC" id="1.11.1.-" evidence="7"/>
<name>A0A0P9ICU7_PSESX</name>
<comment type="cofactor">
    <cofactor evidence="7">
        <name>heme</name>
        <dbReference type="ChEBI" id="CHEBI:30413"/>
    </cofactor>
</comment>
<comment type="similarity">
    <text evidence="1 7">Belongs to the catalase family.</text>
</comment>
<dbReference type="Gene3D" id="2.40.180.10">
    <property type="entry name" value="Catalase core domain"/>
    <property type="match status" value="1"/>
</dbReference>
<sequence>MKIGGIDLSRSWPALAGIGAIIAVLAAAFAWADGLLGQRVTNMTFLEDTQHDFPAGYRRAHGKGVCFEGVFRSSGAVAKYSYARVFTQPETRAIGRFSIGNMSPYAADNSTSTISMAMMLTADNGQQWRMKMNNEPYFATRDAPGFLAMLKATAPDPSTGKPVPEHVAAFLADYPEARKYMDADAVKPWASSFAGATFYAIHAYFLLAEDGRRQAMRWSLRPHATFTSWSDEERAGASHDALFKDVAQRLTEAPLYWDMVMQLAAPGDPVDDPSQPWPESRQQLVAGTLEVQRVFDQTDGVCRDINFDPTLIPAGMALSNDPVLATRAGIYAHSYNSRLHEIGYGMATDAVGKKAAQ</sequence>
<dbReference type="PROSITE" id="PS51402">
    <property type="entry name" value="CATALASE_3"/>
    <property type="match status" value="1"/>
</dbReference>
<organism evidence="8 9">
    <name type="scientific">Pseudomonas syringae pv. atrofaciens</name>
    <dbReference type="NCBI Taxonomy" id="192087"/>
    <lineage>
        <taxon>Bacteria</taxon>
        <taxon>Pseudomonadati</taxon>
        <taxon>Pseudomonadota</taxon>
        <taxon>Gammaproteobacteria</taxon>
        <taxon>Pseudomonadales</taxon>
        <taxon>Pseudomonadaceae</taxon>
        <taxon>Pseudomonas</taxon>
        <taxon>Pseudomonas syringae</taxon>
    </lineage>
</organism>
<dbReference type="RefSeq" id="WP_003427980.1">
    <property type="nucleotide sequence ID" value="NZ_CP028490.1"/>
</dbReference>
<dbReference type="CDD" id="cd08153">
    <property type="entry name" value="srpA_like"/>
    <property type="match status" value="1"/>
</dbReference>
<dbReference type="InterPro" id="IPR024168">
    <property type="entry name" value="Catalase_SrpA-type_pred"/>
</dbReference>
<dbReference type="PIRSF" id="PIRSF000296">
    <property type="entry name" value="SrpA"/>
    <property type="match status" value="1"/>
</dbReference>
<keyword evidence="3 7" id="KW-0349">Heme</keyword>
<evidence type="ECO:0000256" key="4">
    <source>
        <dbReference type="ARBA" id="ARBA00022723"/>
    </source>
</evidence>
<accession>A0A0P9ICU7</accession>
<keyword evidence="6 7" id="KW-0408">Iron</keyword>
<dbReference type="Pfam" id="PF00199">
    <property type="entry name" value="Catalase"/>
    <property type="match status" value="1"/>
</dbReference>
<dbReference type="GO" id="GO:0046872">
    <property type="term" value="F:metal ion binding"/>
    <property type="evidence" value="ECO:0007669"/>
    <property type="project" value="UniProtKB-KW"/>
</dbReference>
<comment type="function">
    <text evidence="7">Has an organic peroxide-dependent peroxidase activity.</text>
</comment>
<dbReference type="PANTHER" id="PTHR11465">
    <property type="entry name" value="CATALASE"/>
    <property type="match status" value="1"/>
</dbReference>
<evidence type="ECO:0000256" key="7">
    <source>
        <dbReference type="PIRNR" id="PIRNR000296"/>
    </source>
</evidence>